<comment type="subcellular location">
    <subcellularLocation>
        <location evidence="1 6">Cell membrane</location>
        <topology evidence="1 6">Multi-pass membrane protein</topology>
    </subcellularLocation>
</comment>
<dbReference type="EMBL" id="WMFL01000041">
    <property type="protein sequence ID" value="NJI01748.1"/>
    <property type="molecule type" value="Genomic_DNA"/>
</dbReference>
<keyword evidence="6" id="KW-0813">Transport</keyword>
<keyword evidence="3 6" id="KW-0812">Transmembrane</keyword>
<sequence>MTLLNFAYKNISRDLKTYFFHFISCTFSVFVFFIFTNLTFHPALKVVDKDSTIGVILNLGLLISLFFSFVFILYSVNNFLKLRSRQFAILNIIGSTNKQFKRIIFYENGLISLGALICGTILGIVFSKFFLMIAETIIGGLNLYFYLPIKAMIFTLLLMGGLFLFISIIAPIVLRKKKIISLLKKEDEAENSYLPIIGLGVAIIIPILIYNRHSESLLMYPLYLLAFILISYFIFNLLFVVYMLIMKQTKLKFKGAGLIKLSNFNYHIHTNLKTMTITMMLFTITLTSLIYIIGAPRNVEKTTQKILPYSLMYSALNKNIDDKEKANKIKETLKDYKGFKFLEVNYLKFSTPNRDVLISNSMYNKIAKYLKRKPVALKDHDYYMIGTDGKNVPKMGELMGKDLERHQINNNKGATSETIALSGYFTSVTVISDTKYKRLSQQLENNRFFAYQFDDWQHYNSQALAKQLNINQDDDSLSSAYWYYTTEKLQRNIIAYVGSVLCISFLIGIASLTYSRLYSSAETEIKKYETMIRLGISKQTIKHALSSTIIWIFLLPFIVALMITWGIVIYLDQYSVISYYKIAMYCSLIYLLIEVGLYYLIKYKYQRKIFEVLYQQK</sequence>
<dbReference type="GO" id="GO:0005886">
    <property type="term" value="C:plasma membrane"/>
    <property type="evidence" value="ECO:0007669"/>
    <property type="project" value="UniProtKB-SubCell"/>
</dbReference>
<proteinExistence type="inferred from homology"/>
<dbReference type="Proteomes" id="UP000646308">
    <property type="component" value="Unassembled WGS sequence"/>
</dbReference>
<dbReference type="RefSeq" id="WP_107368763.1">
    <property type="nucleotide sequence ID" value="NZ_CP045927.1"/>
</dbReference>
<feature type="transmembrane region" description="Helical" evidence="6">
    <location>
        <begin position="582"/>
        <end position="601"/>
    </location>
</feature>
<evidence type="ECO:0000313" key="8">
    <source>
        <dbReference type="EMBL" id="NJI01748.1"/>
    </source>
</evidence>
<dbReference type="InterPro" id="IPR027022">
    <property type="entry name" value="ABC_permease_BceB-typ"/>
</dbReference>
<feature type="transmembrane region" description="Helical" evidence="6">
    <location>
        <begin position="52"/>
        <end position="76"/>
    </location>
</feature>
<evidence type="ECO:0000313" key="9">
    <source>
        <dbReference type="Proteomes" id="UP000646308"/>
    </source>
</evidence>
<dbReference type="GeneID" id="57692830"/>
<dbReference type="PANTHER" id="PTHR46795:SF3">
    <property type="entry name" value="ABC TRANSPORTER PERMEASE"/>
    <property type="match status" value="1"/>
</dbReference>
<dbReference type="InterPro" id="IPR052536">
    <property type="entry name" value="ABC-4_Integral_Memb_Prot"/>
</dbReference>
<dbReference type="PIRSF" id="PIRSF018968">
    <property type="entry name" value="ABC_permease_BceB"/>
    <property type="match status" value="1"/>
</dbReference>
<feature type="transmembrane region" description="Helical" evidence="6">
    <location>
        <begin position="110"/>
        <end position="131"/>
    </location>
</feature>
<reference evidence="8" key="1">
    <citation type="submission" date="2019-11" db="EMBL/GenBank/DDBJ databases">
        <title>Whole genome comparisons of Staphylococcus agnetis isolates from cattle and chickens.</title>
        <authorList>
            <person name="Rhoads D."/>
            <person name="Shwani A."/>
            <person name="Adkins P."/>
            <person name="Calcutt M."/>
            <person name="Middleton J."/>
        </authorList>
    </citation>
    <scope>NUCLEOTIDE SEQUENCE</scope>
    <source>
        <strain evidence="8">1387</strain>
    </source>
</reference>
<comment type="caution">
    <text evidence="8">The sequence shown here is derived from an EMBL/GenBank/DDBJ whole genome shotgun (WGS) entry which is preliminary data.</text>
</comment>
<dbReference type="Pfam" id="PF02687">
    <property type="entry name" value="FtsX"/>
    <property type="match status" value="1"/>
</dbReference>
<keyword evidence="4 6" id="KW-1133">Transmembrane helix</keyword>
<feature type="transmembrane region" description="Helical" evidence="6">
    <location>
        <begin position="18"/>
        <end position="40"/>
    </location>
</feature>
<dbReference type="PANTHER" id="PTHR46795">
    <property type="entry name" value="ABC TRANSPORTER PERMEASE-RELATED-RELATED"/>
    <property type="match status" value="1"/>
</dbReference>
<accession>A0A2T4MDL0</accession>
<evidence type="ECO:0000256" key="3">
    <source>
        <dbReference type="ARBA" id="ARBA00022692"/>
    </source>
</evidence>
<feature type="transmembrane region" description="Helical" evidence="6">
    <location>
        <begin position="548"/>
        <end position="570"/>
    </location>
</feature>
<keyword evidence="2 6" id="KW-1003">Cell membrane</keyword>
<organism evidence="8 9">
    <name type="scientific">Staphylococcus agnetis</name>
    <dbReference type="NCBI Taxonomy" id="985762"/>
    <lineage>
        <taxon>Bacteria</taxon>
        <taxon>Bacillati</taxon>
        <taxon>Bacillota</taxon>
        <taxon>Bacilli</taxon>
        <taxon>Bacillales</taxon>
        <taxon>Staphylococcaceae</taxon>
        <taxon>Staphylococcus</taxon>
    </lineage>
</organism>
<protein>
    <submittedName>
        <fullName evidence="8">FtsX-like permease family protein</fullName>
    </submittedName>
</protein>
<evidence type="ECO:0000259" key="7">
    <source>
        <dbReference type="Pfam" id="PF02687"/>
    </source>
</evidence>
<dbReference type="AlphaFoldDB" id="A0A2T4MDL0"/>
<evidence type="ECO:0000256" key="4">
    <source>
        <dbReference type="ARBA" id="ARBA00022989"/>
    </source>
</evidence>
<feature type="transmembrane region" description="Helical" evidence="6">
    <location>
        <begin position="493"/>
        <end position="514"/>
    </location>
</feature>
<evidence type="ECO:0000256" key="1">
    <source>
        <dbReference type="ARBA" id="ARBA00004651"/>
    </source>
</evidence>
<feature type="domain" description="ABC3 transporter permease C-terminal" evidence="7">
    <location>
        <begin position="60"/>
        <end position="178"/>
    </location>
</feature>
<comment type="similarity">
    <text evidence="6">Belongs to the ABC-4 integral membrane protein family.</text>
</comment>
<gene>
    <name evidence="8" type="ORF">GLV84_02565</name>
</gene>
<evidence type="ECO:0000256" key="5">
    <source>
        <dbReference type="ARBA" id="ARBA00023136"/>
    </source>
</evidence>
<feature type="transmembrane region" description="Helical" evidence="6">
    <location>
        <begin position="193"/>
        <end position="210"/>
    </location>
</feature>
<feature type="transmembrane region" description="Helical" evidence="6">
    <location>
        <begin position="151"/>
        <end position="173"/>
    </location>
</feature>
<name>A0A2T4MDL0_9STAP</name>
<evidence type="ECO:0000256" key="6">
    <source>
        <dbReference type="PIRNR" id="PIRNR018968"/>
    </source>
</evidence>
<evidence type="ECO:0000256" key="2">
    <source>
        <dbReference type="ARBA" id="ARBA00022475"/>
    </source>
</evidence>
<feature type="transmembrane region" description="Helical" evidence="6">
    <location>
        <begin position="222"/>
        <end position="245"/>
    </location>
</feature>
<keyword evidence="5 6" id="KW-0472">Membrane</keyword>
<dbReference type="GO" id="GO:0055085">
    <property type="term" value="P:transmembrane transport"/>
    <property type="evidence" value="ECO:0007669"/>
    <property type="project" value="UniProtKB-UniRule"/>
</dbReference>
<feature type="transmembrane region" description="Helical" evidence="6">
    <location>
        <begin position="275"/>
        <end position="294"/>
    </location>
</feature>
<dbReference type="InterPro" id="IPR003838">
    <property type="entry name" value="ABC3_permease_C"/>
</dbReference>